<reference evidence="1 2" key="1">
    <citation type="submission" date="2024-11" db="EMBL/GenBank/DDBJ databases">
        <title>Chromosome-level genome assembly of the freshwater bivalve Anodonta woodiana.</title>
        <authorList>
            <person name="Chen X."/>
        </authorList>
    </citation>
    <scope>NUCLEOTIDE SEQUENCE [LARGE SCALE GENOMIC DNA]</scope>
    <source>
        <strain evidence="1">MN2024</strain>
        <tissue evidence="1">Gills</tissue>
    </source>
</reference>
<protein>
    <submittedName>
        <fullName evidence="1">Uncharacterized protein</fullName>
    </submittedName>
</protein>
<sequence length="98" mass="10969">MPSLTVYDLTDPETETVIPVVCQPNSNIPTISQIQPAVVTVPMQMIHIKICEDKDNRSYWVVANGKIYYTVKIGNGIHESSDDIPRLQELGVTEQLND</sequence>
<evidence type="ECO:0000313" key="1">
    <source>
        <dbReference type="EMBL" id="KAL3886383.1"/>
    </source>
</evidence>
<gene>
    <name evidence="1" type="ORF">ACJMK2_026381</name>
</gene>
<dbReference type="AlphaFoldDB" id="A0ABD3XLQ0"/>
<dbReference type="Proteomes" id="UP001634394">
    <property type="component" value="Unassembled WGS sequence"/>
</dbReference>
<accession>A0ABD3XLQ0</accession>
<dbReference type="EMBL" id="JBJQND010000002">
    <property type="protein sequence ID" value="KAL3886383.1"/>
    <property type="molecule type" value="Genomic_DNA"/>
</dbReference>
<proteinExistence type="predicted"/>
<evidence type="ECO:0000313" key="2">
    <source>
        <dbReference type="Proteomes" id="UP001634394"/>
    </source>
</evidence>
<comment type="caution">
    <text evidence="1">The sequence shown here is derived from an EMBL/GenBank/DDBJ whole genome shotgun (WGS) entry which is preliminary data.</text>
</comment>
<organism evidence="1 2">
    <name type="scientific">Sinanodonta woodiana</name>
    <name type="common">Chinese pond mussel</name>
    <name type="synonym">Anodonta woodiana</name>
    <dbReference type="NCBI Taxonomy" id="1069815"/>
    <lineage>
        <taxon>Eukaryota</taxon>
        <taxon>Metazoa</taxon>
        <taxon>Spiralia</taxon>
        <taxon>Lophotrochozoa</taxon>
        <taxon>Mollusca</taxon>
        <taxon>Bivalvia</taxon>
        <taxon>Autobranchia</taxon>
        <taxon>Heteroconchia</taxon>
        <taxon>Palaeoheterodonta</taxon>
        <taxon>Unionida</taxon>
        <taxon>Unionoidea</taxon>
        <taxon>Unionidae</taxon>
        <taxon>Unioninae</taxon>
        <taxon>Sinanodonta</taxon>
    </lineage>
</organism>
<keyword evidence="2" id="KW-1185">Reference proteome</keyword>
<name>A0ABD3XLQ0_SINWO</name>